<comment type="caution">
    <text evidence="1">The sequence shown here is derived from an EMBL/GenBank/DDBJ whole genome shotgun (WGS) entry which is preliminary data.</text>
</comment>
<dbReference type="KEGG" id="bmyo:BG05_5648"/>
<dbReference type="EMBL" id="MKZQ01000034">
    <property type="protein sequence ID" value="PJN70372.1"/>
    <property type="molecule type" value="Genomic_DNA"/>
</dbReference>
<dbReference type="Proteomes" id="UP000236165">
    <property type="component" value="Unassembled WGS sequence"/>
</dbReference>
<protein>
    <submittedName>
        <fullName evidence="1">Uncharacterized protein</fullName>
    </submittedName>
</protein>
<gene>
    <name evidence="2" type="ORF">BACWE_27780</name>
    <name evidence="1" type="ORF">S3E15_02732</name>
</gene>
<sequence>MNKDELNLGSFGQKLIITGLARLVEEKGYTPHEAFDCWKRLKEIRSMLF</sequence>
<dbReference type="AlphaFoldDB" id="A0AAP8BCP7"/>
<proteinExistence type="predicted"/>
<organism evidence="1 3">
    <name type="scientific">Bacillus mycoides</name>
    <dbReference type="NCBI Taxonomy" id="1405"/>
    <lineage>
        <taxon>Bacteria</taxon>
        <taxon>Bacillati</taxon>
        <taxon>Bacillota</taxon>
        <taxon>Bacilli</taxon>
        <taxon>Bacillales</taxon>
        <taxon>Bacillaceae</taxon>
        <taxon>Bacillus</taxon>
        <taxon>Bacillus cereus group</taxon>
    </lineage>
</organism>
<accession>A0AAP8BCP7</accession>
<evidence type="ECO:0000313" key="4">
    <source>
        <dbReference type="Proteomes" id="UP000236165"/>
    </source>
</evidence>
<reference evidence="1 3" key="2">
    <citation type="submission" date="2016-12" db="EMBL/GenBank/DDBJ databases">
        <title>Genome Sequences of Twelve Sporeforming Bacillus Species Isolated from Foods.</title>
        <authorList>
            <person name="De Jong A."/>
            <person name="Holsappel S."/>
            <person name="Kuipers O.P."/>
        </authorList>
    </citation>
    <scope>NUCLEOTIDE SEQUENCE [LARGE SCALE GENOMIC DNA]</scope>
    <source>
        <strain evidence="1 3">S3E15</strain>
    </source>
</reference>
<evidence type="ECO:0000313" key="3">
    <source>
        <dbReference type="Proteomes" id="UP000194131"/>
    </source>
</evidence>
<evidence type="ECO:0000313" key="2">
    <source>
        <dbReference type="EMBL" id="PJN70372.1"/>
    </source>
</evidence>
<dbReference type="EMBL" id="MRWU01000021">
    <property type="protein sequence ID" value="OSX90096.1"/>
    <property type="molecule type" value="Genomic_DNA"/>
</dbReference>
<evidence type="ECO:0000313" key="1">
    <source>
        <dbReference type="EMBL" id="OSX90096.1"/>
    </source>
</evidence>
<name>A0AAP8BCP7_BACMY</name>
<reference evidence="2 4" key="1">
    <citation type="submission" date="2016-10" db="EMBL/GenBank/DDBJ databases">
        <title>Genome Sequence of Bacillus weihenstephanensis GM6LP.</title>
        <authorList>
            <person name="Poehlein A."/>
            <person name="Wemheuer F."/>
            <person name="Hollensteiner J."/>
            <person name="Wemheuer B."/>
        </authorList>
    </citation>
    <scope>NUCLEOTIDE SEQUENCE [LARGE SCALE GENOMIC DNA]</scope>
    <source>
        <strain evidence="2 4">GM6LP</strain>
    </source>
</reference>
<dbReference type="Proteomes" id="UP000194131">
    <property type="component" value="Unassembled WGS sequence"/>
</dbReference>